<evidence type="ECO:0000313" key="2">
    <source>
        <dbReference type="Proteomes" id="UP000502823"/>
    </source>
</evidence>
<dbReference type="GO" id="GO:0003676">
    <property type="term" value="F:nucleic acid binding"/>
    <property type="evidence" value="ECO:0007669"/>
    <property type="project" value="InterPro"/>
</dbReference>
<comment type="caution">
    <text evidence="1">The sequence shown here is derived from an EMBL/GenBank/DDBJ whole genome shotgun (WGS) entry which is preliminary data.</text>
</comment>
<organism evidence="1 2">
    <name type="scientific">Coptotermes formosanus</name>
    <name type="common">Formosan subterranean termite</name>
    <dbReference type="NCBI Taxonomy" id="36987"/>
    <lineage>
        <taxon>Eukaryota</taxon>
        <taxon>Metazoa</taxon>
        <taxon>Ecdysozoa</taxon>
        <taxon>Arthropoda</taxon>
        <taxon>Hexapoda</taxon>
        <taxon>Insecta</taxon>
        <taxon>Pterygota</taxon>
        <taxon>Neoptera</taxon>
        <taxon>Polyneoptera</taxon>
        <taxon>Dictyoptera</taxon>
        <taxon>Blattodea</taxon>
        <taxon>Blattoidea</taxon>
        <taxon>Termitoidae</taxon>
        <taxon>Rhinotermitidae</taxon>
        <taxon>Coptotermes</taxon>
    </lineage>
</organism>
<reference evidence="2" key="1">
    <citation type="submission" date="2020-01" db="EMBL/GenBank/DDBJ databases">
        <title>Draft genome sequence of the Termite Coptotermes fromosanus.</title>
        <authorList>
            <person name="Itakura S."/>
            <person name="Yosikawa Y."/>
            <person name="Umezawa K."/>
        </authorList>
    </citation>
    <scope>NUCLEOTIDE SEQUENCE [LARGE SCALE GENOMIC DNA]</scope>
</reference>
<dbReference type="PANTHER" id="PTHR46060:SF1">
    <property type="entry name" value="MARINER MOS1 TRANSPOSASE-LIKE PROTEIN"/>
    <property type="match status" value="1"/>
</dbReference>
<dbReference type="InterPro" id="IPR036397">
    <property type="entry name" value="RNaseH_sf"/>
</dbReference>
<dbReference type="InterPro" id="IPR052709">
    <property type="entry name" value="Transposase-MT_Hybrid"/>
</dbReference>
<dbReference type="PANTHER" id="PTHR46060">
    <property type="entry name" value="MARINER MOS1 TRANSPOSASE-LIKE PROTEIN"/>
    <property type="match status" value="1"/>
</dbReference>
<gene>
    <name evidence="1" type="ORF">Cfor_11691</name>
</gene>
<proteinExistence type="predicted"/>
<dbReference type="OrthoDB" id="10017160at2759"/>
<sequence length="323" mass="36226">MLAVQTSCCDRFLAVEKESVRNIHKPLCIIYGTATVDRSTVSRWATRVTTSEIRKAELCDLPCSGAPVTAVRLEMLQSADAIVREDRRIATRPLTFNLTITEGNVQPIIRGLGYLKVRAKLVPRSLTVKHKTEIKATSSELLARFEAEGRTFLSRIVIADEAWVHHFETKTKSNPWNGTILSLPRRKNSPSPSAGKGMVIVFWDCEGVIRVDVITRGEKIKSDVYIKTQKSNRALLQQENARPRTSLKTHEGTKALYFQLLGSLKDTICSMKPQKYCDVIRAVRTGYLSRTRHGTDKAYTHTLVPPWCKAVEGDGDCVKENNV</sequence>
<keyword evidence="2" id="KW-1185">Reference proteome</keyword>
<dbReference type="InParanoid" id="A0A6L2PDX5"/>
<dbReference type="EMBL" id="BLKM01009890">
    <property type="protein sequence ID" value="GFG28558.1"/>
    <property type="molecule type" value="Genomic_DNA"/>
</dbReference>
<protein>
    <submittedName>
        <fullName evidence="1">Uncharacterized protein</fullName>
    </submittedName>
</protein>
<dbReference type="InterPro" id="IPR001888">
    <property type="entry name" value="Transposase_1"/>
</dbReference>
<dbReference type="AlphaFoldDB" id="A0A6L2PDX5"/>
<accession>A0A6L2PDX5</accession>
<dbReference type="Gene3D" id="3.30.420.10">
    <property type="entry name" value="Ribonuclease H-like superfamily/Ribonuclease H"/>
    <property type="match status" value="1"/>
</dbReference>
<dbReference type="Proteomes" id="UP000502823">
    <property type="component" value="Unassembled WGS sequence"/>
</dbReference>
<name>A0A6L2PDX5_COPFO</name>
<dbReference type="Pfam" id="PF01359">
    <property type="entry name" value="Transposase_1"/>
    <property type="match status" value="1"/>
</dbReference>
<evidence type="ECO:0000313" key="1">
    <source>
        <dbReference type="EMBL" id="GFG28558.1"/>
    </source>
</evidence>